<dbReference type="Proteomes" id="UP001065549">
    <property type="component" value="Unassembled WGS sequence"/>
</dbReference>
<dbReference type="EMBL" id="JAOSHN010000017">
    <property type="protein sequence ID" value="MCU7380957.1"/>
    <property type="molecule type" value="Genomic_DNA"/>
</dbReference>
<dbReference type="RefSeq" id="WP_241360376.1">
    <property type="nucleotide sequence ID" value="NZ_JAJAGH010000006.1"/>
</dbReference>
<proteinExistence type="predicted"/>
<reference evidence="2" key="1">
    <citation type="submission" date="2022-09" db="EMBL/GenBank/DDBJ databases">
        <title>Culturomic study of gut microbiota in children with autism spectrum disorder.</title>
        <authorList>
            <person name="Efimov B.A."/>
            <person name="Chaplin A.V."/>
            <person name="Sokolova S.R."/>
            <person name="Pikina A.P."/>
            <person name="Korzhanova M."/>
            <person name="Belova V."/>
            <person name="Korostin D."/>
        </authorList>
    </citation>
    <scope>NUCLEOTIDE SEQUENCE</scope>
    <source>
        <strain evidence="2">ASD5510</strain>
    </source>
</reference>
<feature type="region of interest" description="Disordered" evidence="1">
    <location>
        <begin position="36"/>
        <end position="55"/>
    </location>
</feature>
<evidence type="ECO:0000256" key="1">
    <source>
        <dbReference type="SAM" id="MobiDB-lite"/>
    </source>
</evidence>
<organism evidence="2 3">
    <name type="scientific">Hominibacterium faecale</name>
    <dbReference type="NCBI Taxonomy" id="2839743"/>
    <lineage>
        <taxon>Bacteria</taxon>
        <taxon>Bacillati</taxon>
        <taxon>Bacillota</taxon>
        <taxon>Clostridia</taxon>
        <taxon>Peptostreptococcales</taxon>
        <taxon>Anaerovoracaceae</taxon>
        <taxon>Hominibacterium</taxon>
    </lineage>
</organism>
<name>A0A9J6QZV1_9FIRM</name>
<evidence type="ECO:0000313" key="3">
    <source>
        <dbReference type="Proteomes" id="UP001065549"/>
    </source>
</evidence>
<sequence>MCEQLLDIQVEAFDEEAAAAELIGTEDQFADKMTDGIGEDIGEVTPDPYEEEEEL</sequence>
<keyword evidence="3" id="KW-1185">Reference proteome</keyword>
<feature type="compositionally biased region" description="Acidic residues" evidence="1">
    <location>
        <begin position="37"/>
        <end position="55"/>
    </location>
</feature>
<evidence type="ECO:0000313" key="2">
    <source>
        <dbReference type="EMBL" id="MCU7380957.1"/>
    </source>
</evidence>
<accession>A0A9J6QZV1</accession>
<gene>
    <name evidence="2" type="ORF">OBO34_21820</name>
</gene>
<comment type="caution">
    <text evidence="2">The sequence shown here is derived from an EMBL/GenBank/DDBJ whole genome shotgun (WGS) entry which is preliminary data.</text>
</comment>
<dbReference type="AlphaFoldDB" id="A0A9J6QZV1"/>
<protein>
    <submittedName>
        <fullName evidence="2">Uncharacterized protein</fullName>
    </submittedName>
</protein>